<evidence type="ECO:0008006" key="3">
    <source>
        <dbReference type="Google" id="ProtNLM"/>
    </source>
</evidence>
<organism evidence="1 2">
    <name type="scientific">Bacillus pumilus</name>
    <name type="common">Bacillus mesentericus</name>
    <dbReference type="NCBI Taxonomy" id="1408"/>
    <lineage>
        <taxon>Bacteria</taxon>
        <taxon>Bacillati</taxon>
        <taxon>Bacillota</taxon>
        <taxon>Bacilli</taxon>
        <taxon>Bacillales</taxon>
        <taxon>Bacillaceae</taxon>
        <taxon>Bacillus</taxon>
    </lineage>
</organism>
<evidence type="ECO:0000313" key="2">
    <source>
        <dbReference type="Proteomes" id="UP000230768"/>
    </source>
</evidence>
<accession>A0A2G8ITA3</accession>
<proteinExistence type="predicted"/>
<comment type="caution">
    <text evidence="1">The sequence shown here is derived from an EMBL/GenBank/DDBJ whole genome shotgun (WGS) entry which is preliminary data.</text>
</comment>
<reference evidence="1 2" key="1">
    <citation type="submission" date="2017-11" db="EMBL/GenBank/DDBJ databases">
        <title>Draft genome sequence of Bacillus pumilus 51_5il from lake Gorkoye (Russia: Novosibirsk region).</title>
        <authorList>
            <person name="Shipova A.A."/>
            <person name="Rozanov A.S."/>
            <person name="Bryanskaya A.V."/>
            <person name="Peltek S.E."/>
        </authorList>
    </citation>
    <scope>NUCLEOTIDE SEQUENCE [LARGE SCALE GENOMIC DNA]</scope>
    <source>
        <strain evidence="1 2">51_5il</strain>
    </source>
</reference>
<sequence length="426" mass="49794">MNANIQQLIDQTRMKFGLDHYHLKRHGFYRYVNMFNETIYKLNMEWFPPYETEPEDDDLNPDGTAVIEVNLNTGQVESAVFVMGKTYAKKGVQFDNAYPNEVIKWIEQETNLIYGEHFHLHKEKEGELLFEEKMDDVPVTPSGMIEVKWDEHGQLIYFIHHGPFLAKKMLRAEKYSLFIEMIESLAQQQVQRVEWPSFDQNKIQPVYALEEVYIKNDGTGTIPFEDTIQEHHCFNINKFIEWEDPISEPFVGKELNIQEDISADQAFSFEPSPDTMPISEEEKDKCLKAVQIFLRQEYPNDTGKWILLSLHRDHGYIHATVKANTQEKSVLTGKIMIFIDAYTFEAVNYIDRQQMFKMCGMLDELQSPDKITLSKEEAFEKLREYLELTPIYVFDFAQKQYVLCGKLDCHYGVDAASGEVIPLQDI</sequence>
<protein>
    <recommendedName>
        <fullName evidence="3">DUF4901 domain-containing protein</fullName>
    </recommendedName>
</protein>
<dbReference type="Proteomes" id="UP000230768">
    <property type="component" value="Unassembled WGS sequence"/>
</dbReference>
<name>A0A2G8ITA3_BACPU</name>
<dbReference type="AlphaFoldDB" id="A0A2G8ITA3"/>
<dbReference type="RefSeq" id="WP_099727640.1">
    <property type="nucleotide sequence ID" value="NZ_JASUAF010000010.1"/>
</dbReference>
<dbReference type="EMBL" id="PEKP01000014">
    <property type="protein sequence ID" value="PIK26691.1"/>
    <property type="molecule type" value="Genomic_DNA"/>
</dbReference>
<evidence type="ECO:0000313" key="1">
    <source>
        <dbReference type="EMBL" id="PIK26691.1"/>
    </source>
</evidence>
<gene>
    <name evidence="1" type="ORF">CTV99_11240</name>
</gene>